<feature type="domain" description="SGNH hydrolase-type esterase" evidence="2">
    <location>
        <begin position="39"/>
        <end position="336"/>
    </location>
</feature>
<protein>
    <recommendedName>
        <fullName evidence="2">SGNH hydrolase-type esterase domain-containing protein</fullName>
    </recommendedName>
</protein>
<evidence type="ECO:0000259" key="2">
    <source>
        <dbReference type="Pfam" id="PF13472"/>
    </source>
</evidence>
<dbReference type="SUPFAM" id="SSF52266">
    <property type="entry name" value="SGNH hydrolase"/>
    <property type="match status" value="1"/>
</dbReference>
<dbReference type="Proteomes" id="UP000701801">
    <property type="component" value="Unassembled WGS sequence"/>
</dbReference>
<gene>
    <name evidence="3" type="ORF">HYALB_00012945</name>
</gene>
<dbReference type="AlphaFoldDB" id="A0A9N9LXT8"/>
<dbReference type="GO" id="GO:0016788">
    <property type="term" value="F:hydrolase activity, acting on ester bonds"/>
    <property type="evidence" value="ECO:0007669"/>
    <property type="project" value="InterPro"/>
</dbReference>
<dbReference type="Gene3D" id="3.40.50.1110">
    <property type="entry name" value="SGNH hydrolase"/>
    <property type="match status" value="1"/>
</dbReference>
<feature type="signal peptide" evidence="1">
    <location>
        <begin position="1"/>
        <end position="18"/>
    </location>
</feature>
<dbReference type="CDD" id="cd01823">
    <property type="entry name" value="SEST_like"/>
    <property type="match status" value="1"/>
</dbReference>
<reference evidence="3" key="1">
    <citation type="submission" date="2021-07" db="EMBL/GenBank/DDBJ databases">
        <authorList>
            <person name="Durling M."/>
        </authorList>
    </citation>
    <scope>NUCLEOTIDE SEQUENCE</scope>
</reference>
<dbReference type="EMBL" id="CAJVRM010000313">
    <property type="protein sequence ID" value="CAG8979446.1"/>
    <property type="molecule type" value="Genomic_DNA"/>
</dbReference>
<keyword evidence="4" id="KW-1185">Reference proteome</keyword>
<dbReference type="PANTHER" id="PTHR37981:SF1">
    <property type="entry name" value="SGNH HYDROLASE-TYPE ESTERASE DOMAIN-CONTAINING PROTEIN"/>
    <property type="match status" value="1"/>
</dbReference>
<keyword evidence="1" id="KW-0732">Signal</keyword>
<dbReference type="InterPro" id="IPR013830">
    <property type="entry name" value="SGNH_hydro"/>
</dbReference>
<comment type="caution">
    <text evidence="3">The sequence shown here is derived from an EMBL/GenBank/DDBJ whole genome shotgun (WGS) entry which is preliminary data.</text>
</comment>
<evidence type="ECO:0000313" key="3">
    <source>
        <dbReference type="EMBL" id="CAG8979446.1"/>
    </source>
</evidence>
<feature type="chain" id="PRO_5040279521" description="SGNH hydrolase-type esterase domain-containing protein" evidence="1">
    <location>
        <begin position="19"/>
        <end position="354"/>
    </location>
</feature>
<dbReference type="PANTHER" id="PTHR37981">
    <property type="entry name" value="LIPASE 2"/>
    <property type="match status" value="1"/>
</dbReference>
<dbReference type="GO" id="GO:0006629">
    <property type="term" value="P:lipid metabolic process"/>
    <property type="evidence" value="ECO:0007669"/>
    <property type="project" value="TreeGrafter"/>
</dbReference>
<evidence type="ECO:0000256" key="1">
    <source>
        <dbReference type="SAM" id="SignalP"/>
    </source>
</evidence>
<dbReference type="OrthoDB" id="21678at2759"/>
<name>A0A9N9LXT8_9HELO</name>
<dbReference type="InterPro" id="IPR036514">
    <property type="entry name" value="SGNH_hydro_sf"/>
</dbReference>
<organism evidence="3 4">
    <name type="scientific">Hymenoscyphus albidus</name>
    <dbReference type="NCBI Taxonomy" id="595503"/>
    <lineage>
        <taxon>Eukaryota</taxon>
        <taxon>Fungi</taxon>
        <taxon>Dikarya</taxon>
        <taxon>Ascomycota</taxon>
        <taxon>Pezizomycotina</taxon>
        <taxon>Leotiomycetes</taxon>
        <taxon>Helotiales</taxon>
        <taxon>Helotiaceae</taxon>
        <taxon>Hymenoscyphus</taxon>
    </lineage>
</organism>
<evidence type="ECO:0000313" key="4">
    <source>
        <dbReference type="Proteomes" id="UP000701801"/>
    </source>
</evidence>
<sequence>MTAIKATVFSLLLSSASGAAMHQRRGMPAQNPWPATYVALGDSYASGVGAGKFFSNNADDQKCGRFNGSYPNQVAELIPSLSYNKVDSFDFVACGGDELPDLVNQTNASGSPFKNADVVTLSIGGNDFGFSDAINACIYNGRGDDPTKDAQCANALKASQVIVDGTEVWDKYKQEVTKIVDENLNELKESFLIITGYMKFFAKNDDDSVCGWRRFPLQGPRPGVPVVTNILHKSTRDTMNSLVDQVNSKIKEMVASLNSNKVEFLDIDPAFEGHRFCEPTQQIPVPSALGDADNDDVWIFSFVSKLEESPASTNGTLPPDQLQVRSVFHPKPAGHRQTALAVANLIQTRQSKFL</sequence>
<dbReference type="InterPro" id="IPR037460">
    <property type="entry name" value="SEST-like"/>
</dbReference>
<proteinExistence type="predicted"/>
<accession>A0A9N9LXT8</accession>
<dbReference type="Pfam" id="PF13472">
    <property type="entry name" value="Lipase_GDSL_2"/>
    <property type="match status" value="1"/>
</dbReference>